<gene>
    <name evidence="1" type="ORF">M9Y10_029017</name>
</gene>
<sequence length="212" mass="24350">MELKFITLQVTFASQPISTIEIHNSSTVLEALTMAEVIQESSIPSISISTSSKNALSLEAYDYFTFFKGKLLNPFMSLHSYGVRNNSKICVTIKRRRDGSRAKKFLESMKSSNSQSHITMEINKKRHKFIAEKRVEVMRLYDLTFNSWEGLKVFPKMLDDIFKAQEMQYTSPNTDSETNLDFMSEISEDPLPYLGIINANDRNINDYSIENN</sequence>
<name>A0ABR2KN01_9EUKA</name>
<evidence type="ECO:0000313" key="2">
    <source>
        <dbReference type="Proteomes" id="UP001470230"/>
    </source>
</evidence>
<dbReference type="EMBL" id="JAPFFF010000004">
    <property type="protein sequence ID" value="KAK8891797.1"/>
    <property type="molecule type" value="Genomic_DNA"/>
</dbReference>
<dbReference type="InterPro" id="IPR029071">
    <property type="entry name" value="Ubiquitin-like_domsf"/>
</dbReference>
<dbReference type="Proteomes" id="UP001470230">
    <property type="component" value="Unassembled WGS sequence"/>
</dbReference>
<keyword evidence="2" id="KW-1185">Reference proteome</keyword>
<organism evidence="1 2">
    <name type="scientific">Tritrichomonas musculus</name>
    <dbReference type="NCBI Taxonomy" id="1915356"/>
    <lineage>
        <taxon>Eukaryota</taxon>
        <taxon>Metamonada</taxon>
        <taxon>Parabasalia</taxon>
        <taxon>Tritrichomonadida</taxon>
        <taxon>Tritrichomonadidae</taxon>
        <taxon>Tritrichomonas</taxon>
    </lineage>
</organism>
<comment type="caution">
    <text evidence="1">The sequence shown here is derived from an EMBL/GenBank/DDBJ whole genome shotgun (WGS) entry which is preliminary data.</text>
</comment>
<proteinExistence type="predicted"/>
<reference evidence="1 2" key="1">
    <citation type="submission" date="2024-04" db="EMBL/GenBank/DDBJ databases">
        <title>Tritrichomonas musculus Genome.</title>
        <authorList>
            <person name="Alves-Ferreira E."/>
            <person name="Grigg M."/>
            <person name="Lorenzi H."/>
            <person name="Galac M."/>
        </authorList>
    </citation>
    <scope>NUCLEOTIDE SEQUENCE [LARGE SCALE GENOMIC DNA]</scope>
    <source>
        <strain evidence="1 2">EAF2021</strain>
    </source>
</reference>
<dbReference type="SUPFAM" id="SSF54236">
    <property type="entry name" value="Ubiquitin-like"/>
    <property type="match status" value="1"/>
</dbReference>
<evidence type="ECO:0000313" key="1">
    <source>
        <dbReference type="EMBL" id="KAK8891797.1"/>
    </source>
</evidence>
<accession>A0ABR2KN01</accession>
<evidence type="ECO:0008006" key="3">
    <source>
        <dbReference type="Google" id="ProtNLM"/>
    </source>
</evidence>
<protein>
    <recommendedName>
        <fullName evidence="3">Ubiquitin-like domain-containing protein</fullName>
    </recommendedName>
</protein>